<keyword evidence="4" id="KW-0498">Mitosis</keyword>
<keyword evidence="3" id="KW-0132">Cell division</keyword>
<evidence type="ECO:0000256" key="5">
    <source>
        <dbReference type="ARBA" id="ARBA00023242"/>
    </source>
</evidence>
<evidence type="ECO:0000256" key="1">
    <source>
        <dbReference type="ARBA" id="ARBA00004123"/>
    </source>
</evidence>
<evidence type="ECO:0000256" key="6">
    <source>
        <dbReference type="ARBA" id="ARBA00023306"/>
    </source>
</evidence>
<dbReference type="AlphaFoldDB" id="A0A182J5N5"/>
<accession>A0A182J5N5</accession>
<sequence>MIDQTNCITLKGSAQIVAQYLYYAMNSILYQRGIYASKHFVCEEKYGIVLLVSKNKNVRTFFDKILNIVEEWLPNRKIKRISMVIIEVATRKPLERWDFTVENGDDAHPGGNSELFSTKSLKATQAEIRNVMRQITSSISFLPLIENRATFDVLIYPKPSEYNKHLPAQWEWKSANDITIANSQLVRMQSFSTGIDKVDTAVVYRMIEE</sequence>
<dbReference type="PANTHER" id="PTHR11842">
    <property type="entry name" value="MITOTIC SPINDLE ASSEMBLY CHECKPOINT PROTEIN MAD2"/>
    <property type="match status" value="1"/>
</dbReference>
<dbReference type="GO" id="GO:0005737">
    <property type="term" value="C:cytoplasm"/>
    <property type="evidence" value="ECO:0007669"/>
    <property type="project" value="TreeGrafter"/>
</dbReference>
<dbReference type="GO" id="GO:0000776">
    <property type="term" value="C:kinetochore"/>
    <property type="evidence" value="ECO:0007669"/>
    <property type="project" value="TreeGrafter"/>
</dbReference>
<dbReference type="EnsemblMetazoa" id="AATE011827-RA">
    <property type="protein sequence ID" value="AATE011827-PA.1"/>
    <property type="gene ID" value="AATE011827"/>
</dbReference>
<dbReference type="STRING" id="41427.A0A182J5N5"/>
<evidence type="ECO:0000256" key="2">
    <source>
        <dbReference type="ARBA" id="ARBA00010348"/>
    </source>
</evidence>
<organism evidence="7">
    <name type="scientific">Anopheles atroparvus</name>
    <name type="common">European mosquito</name>
    <dbReference type="NCBI Taxonomy" id="41427"/>
    <lineage>
        <taxon>Eukaryota</taxon>
        <taxon>Metazoa</taxon>
        <taxon>Ecdysozoa</taxon>
        <taxon>Arthropoda</taxon>
        <taxon>Hexapoda</taxon>
        <taxon>Insecta</taxon>
        <taxon>Pterygota</taxon>
        <taxon>Neoptera</taxon>
        <taxon>Endopterygota</taxon>
        <taxon>Diptera</taxon>
        <taxon>Nematocera</taxon>
        <taxon>Culicoidea</taxon>
        <taxon>Culicidae</taxon>
        <taxon>Anophelinae</taxon>
        <taxon>Anopheles</taxon>
    </lineage>
</organism>
<dbReference type="GO" id="GO:0007094">
    <property type="term" value="P:mitotic spindle assembly checkpoint signaling"/>
    <property type="evidence" value="ECO:0007669"/>
    <property type="project" value="TreeGrafter"/>
</dbReference>
<dbReference type="InterPro" id="IPR036570">
    <property type="entry name" value="HORMA_dom_sf"/>
</dbReference>
<dbReference type="PANTHER" id="PTHR11842:SF11">
    <property type="entry name" value="MITOTIC SPINDLE ASSEMBLY CHECKPOINT PROTEIN MAD2A"/>
    <property type="match status" value="1"/>
</dbReference>
<dbReference type="Pfam" id="PF02301">
    <property type="entry name" value="HORMA"/>
    <property type="match status" value="1"/>
</dbReference>
<comment type="similarity">
    <text evidence="2">Belongs to the MAD2 family.</text>
</comment>
<dbReference type="SUPFAM" id="SSF56019">
    <property type="entry name" value="The spindle assembly checkpoint protein mad2"/>
    <property type="match status" value="1"/>
</dbReference>
<dbReference type="GO" id="GO:0051301">
    <property type="term" value="P:cell division"/>
    <property type="evidence" value="ECO:0007669"/>
    <property type="project" value="UniProtKB-KW"/>
</dbReference>
<dbReference type="InterPro" id="IPR045091">
    <property type="entry name" value="Mad2-like"/>
</dbReference>
<dbReference type="InterPro" id="IPR003511">
    <property type="entry name" value="HORMA_dom"/>
</dbReference>
<evidence type="ECO:0000256" key="4">
    <source>
        <dbReference type="ARBA" id="ARBA00022776"/>
    </source>
</evidence>
<keyword evidence="5" id="KW-0539">Nucleus</keyword>
<comment type="subcellular location">
    <subcellularLocation>
        <location evidence="1">Nucleus</location>
    </subcellularLocation>
</comment>
<reference evidence="7" key="1">
    <citation type="submission" date="2022-08" db="UniProtKB">
        <authorList>
            <consortium name="EnsemblMetazoa"/>
        </authorList>
    </citation>
    <scope>IDENTIFICATION</scope>
    <source>
        <strain evidence="7">EBRO</strain>
    </source>
</reference>
<keyword evidence="6" id="KW-0131">Cell cycle</keyword>
<evidence type="ECO:0000313" key="7">
    <source>
        <dbReference type="EnsemblMetazoa" id="AATE011827-PA.1"/>
    </source>
</evidence>
<dbReference type="GO" id="GO:0005654">
    <property type="term" value="C:nucleoplasm"/>
    <property type="evidence" value="ECO:0007669"/>
    <property type="project" value="TreeGrafter"/>
</dbReference>
<dbReference type="Gene3D" id="3.30.900.10">
    <property type="entry name" value="HORMA domain"/>
    <property type="match status" value="1"/>
</dbReference>
<dbReference type="PROSITE" id="PS50815">
    <property type="entry name" value="HORMA"/>
    <property type="match status" value="1"/>
</dbReference>
<proteinExistence type="inferred from homology"/>
<evidence type="ECO:0000256" key="3">
    <source>
        <dbReference type="ARBA" id="ARBA00022618"/>
    </source>
</evidence>
<name>A0A182J5N5_ANOAO</name>
<dbReference type="VEuPathDB" id="VectorBase:AATE011827"/>
<protein>
    <submittedName>
        <fullName evidence="7">Uncharacterized protein</fullName>
    </submittedName>
</protein>